<evidence type="ECO:0000313" key="2">
    <source>
        <dbReference type="Proteomes" id="UP000823872"/>
    </source>
</evidence>
<reference evidence="1" key="2">
    <citation type="submission" date="2025-08" db="UniProtKB">
        <authorList>
            <consortium name="Ensembl"/>
        </authorList>
    </citation>
    <scope>IDENTIFICATION</scope>
    <source>
        <strain evidence="1">breed Abyssinian</strain>
    </source>
</reference>
<dbReference type="Proteomes" id="UP000823872">
    <property type="component" value="Chromosome D4"/>
</dbReference>
<organism evidence="1 2">
    <name type="scientific">Felis catus</name>
    <name type="common">Cat</name>
    <name type="synonym">Felis silvestris catus</name>
    <dbReference type="NCBI Taxonomy" id="9685"/>
    <lineage>
        <taxon>Eukaryota</taxon>
        <taxon>Metazoa</taxon>
        <taxon>Chordata</taxon>
        <taxon>Craniata</taxon>
        <taxon>Vertebrata</taxon>
        <taxon>Euteleostomi</taxon>
        <taxon>Mammalia</taxon>
        <taxon>Eutheria</taxon>
        <taxon>Laurasiatheria</taxon>
        <taxon>Carnivora</taxon>
        <taxon>Feliformia</taxon>
        <taxon>Felidae</taxon>
        <taxon>Felinae</taxon>
        <taxon>Felis</taxon>
    </lineage>
</organism>
<evidence type="ECO:0008006" key="3">
    <source>
        <dbReference type="Google" id="ProtNLM"/>
    </source>
</evidence>
<reference evidence="1 2" key="1">
    <citation type="submission" date="2021-02" db="EMBL/GenBank/DDBJ databases">
        <title>Safari Cat Assemblies.</title>
        <authorList>
            <person name="Bredemeyer K.R."/>
            <person name="Murphy W.J."/>
        </authorList>
    </citation>
    <scope>NUCLEOTIDE SEQUENCE [LARGE SCALE GENOMIC DNA]</scope>
</reference>
<reference evidence="1" key="3">
    <citation type="submission" date="2025-09" db="UniProtKB">
        <authorList>
            <consortium name="Ensembl"/>
        </authorList>
    </citation>
    <scope>IDENTIFICATION</scope>
    <source>
        <strain evidence="1">breed Abyssinian</strain>
    </source>
</reference>
<dbReference type="Ensembl" id="ENSFCTT00005077443.1">
    <property type="protein sequence ID" value="ENSFCTP00005054178.1"/>
    <property type="gene ID" value="ENSFCTG00005027402.1"/>
</dbReference>
<dbReference type="GeneTree" id="ENSGT00940000172315"/>
<name>A0ABI8A4N5_FELCA</name>
<proteinExistence type="predicted"/>
<keyword evidence="2" id="KW-1185">Reference proteome</keyword>
<protein>
    <recommendedName>
        <fullName evidence="3">DNL-type zinc finger</fullName>
    </recommendedName>
</protein>
<sequence length="108" mass="11963">MLRAALGRVGPLLSRTRPRGPGLRWLWGRGAGPGAAGRRRAGVWGWRRLSSAPGPGSAHYQLVYTCKEYRRNPGGQRGEGVPSGWRWGPRAGFRGCREPQIHLCFRSE</sequence>
<evidence type="ECO:0000313" key="1">
    <source>
        <dbReference type="Ensembl" id="ENSFCTP00005054178.1"/>
    </source>
</evidence>
<accession>A0ABI8A4N5</accession>